<gene>
    <name evidence="1" type="ORF">HNQ77_003166</name>
</gene>
<dbReference type="GO" id="GO:0016788">
    <property type="term" value="F:hydrolase activity, acting on ester bonds"/>
    <property type="evidence" value="ECO:0007669"/>
    <property type="project" value="UniProtKB-ARBA"/>
</dbReference>
<dbReference type="RefSeq" id="WP_156186155.1">
    <property type="nucleotide sequence ID" value="NZ_JACHEK010000006.1"/>
</dbReference>
<organism evidence="1 2">
    <name type="scientific">Silvibacterium bohemicum</name>
    <dbReference type="NCBI Taxonomy" id="1577686"/>
    <lineage>
        <taxon>Bacteria</taxon>
        <taxon>Pseudomonadati</taxon>
        <taxon>Acidobacteriota</taxon>
        <taxon>Terriglobia</taxon>
        <taxon>Terriglobales</taxon>
        <taxon>Acidobacteriaceae</taxon>
        <taxon>Silvibacterium</taxon>
    </lineage>
</organism>
<reference evidence="1 2" key="1">
    <citation type="submission" date="2020-08" db="EMBL/GenBank/DDBJ databases">
        <title>Genomic Encyclopedia of Type Strains, Phase IV (KMG-IV): sequencing the most valuable type-strain genomes for metagenomic binning, comparative biology and taxonomic classification.</title>
        <authorList>
            <person name="Goeker M."/>
        </authorList>
    </citation>
    <scope>NUCLEOTIDE SEQUENCE [LARGE SCALE GENOMIC DNA]</scope>
    <source>
        <strain evidence="1 2">DSM 103733</strain>
    </source>
</reference>
<dbReference type="AlphaFoldDB" id="A0A841K3J5"/>
<comment type="caution">
    <text evidence="1">The sequence shown here is derived from an EMBL/GenBank/DDBJ whole genome shotgun (WGS) entry which is preliminary data.</text>
</comment>
<evidence type="ECO:0008006" key="3">
    <source>
        <dbReference type="Google" id="ProtNLM"/>
    </source>
</evidence>
<dbReference type="Proteomes" id="UP000538666">
    <property type="component" value="Unassembled WGS sequence"/>
</dbReference>
<proteinExistence type="predicted"/>
<name>A0A841K3J5_9BACT</name>
<dbReference type="Gene3D" id="3.40.50.1110">
    <property type="entry name" value="SGNH hydrolase"/>
    <property type="match status" value="1"/>
</dbReference>
<accession>A0A841K3J5</accession>
<keyword evidence="2" id="KW-1185">Reference proteome</keyword>
<dbReference type="OrthoDB" id="5446411at2"/>
<protein>
    <recommendedName>
        <fullName evidence="3">AlgX/AlgJ SGNH hydrolase-like domain-containing protein</fullName>
    </recommendedName>
</protein>
<evidence type="ECO:0000313" key="2">
    <source>
        <dbReference type="Proteomes" id="UP000538666"/>
    </source>
</evidence>
<dbReference type="EMBL" id="JACHEK010000006">
    <property type="protein sequence ID" value="MBB6145208.1"/>
    <property type="molecule type" value="Genomic_DNA"/>
</dbReference>
<dbReference type="SUPFAM" id="SSF52266">
    <property type="entry name" value="SGNH hydrolase"/>
    <property type="match status" value="1"/>
</dbReference>
<dbReference type="InterPro" id="IPR036514">
    <property type="entry name" value="SGNH_hydro_sf"/>
</dbReference>
<sequence length="400" mass="44853">MHIAEADFNPSFMMHDSDRFIHLRPGAHGWWKGEGRSYVVINSYGFHDREHAVARPADTLRIAVLGSSVVEADHVSYEQSLTSVIQRELEDCPNLPWKHVEVFNFGVEGYGLAQQLITLRKDVWRFDPQIVIDVAALNNDIMNDDRRTKHNAGAYPFFLVQDGELVPDKITKDQKPIDPKRLAESNKIKDMINKSQIALMIEASMLRYQGPHALLDQHQEFYPPKDPGTINAWAVSEAVWGQMKHEAAQHGAEFWLVTPDMNEQVDPDLADREAFRNKLGVSDLYYPDRRAANFAEQNGIPHITLAPTLADYTAKNHAYIHGFYNTAPNYGHWNVLGNRLAGEIVAAKLCQESQIVHRQAPADTQTARSVGKGASQAASVNRLVLSQADNIAQTSASVSR</sequence>
<evidence type="ECO:0000313" key="1">
    <source>
        <dbReference type="EMBL" id="MBB6145208.1"/>
    </source>
</evidence>